<sequence>QPESLPSLYRVRPSDLVTLEQVQLQDDGVEGQLTTAHPKLQDGGRSLINFTRTLPAGGFHLYKQGSCP</sequence>
<name>A0A699Z6Y3_HAELA</name>
<dbReference type="EMBL" id="BLLF01000799">
    <property type="protein sequence ID" value="GFH15046.1"/>
    <property type="molecule type" value="Genomic_DNA"/>
</dbReference>
<gene>
    <name evidence="1" type="ORF">HaLaN_11205</name>
</gene>
<reference evidence="1 2" key="1">
    <citation type="submission" date="2020-02" db="EMBL/GenBank/DDBJ databases">
        <title>Draft genome sequence of Haematococcus lacustris strain NIES-144.</title>
        <authorList>
            <person name="Morimoto D."/>
            <person name="Nakagawa S."/>
            <person name="Yoshida T."/>
            <person name="Sawayama S."/>
        </authorList>
    </citation>
    <scope>NUCLEOTIDE SEQUENCE [LARGE SCALE GENOMIC DNA]</scope>
    <source>
        <strain evidence="1 2">NIES-144</strain>
    </source>
</reference>
<keyword evidence="1" id="KW-0223">Dioxygenase</keyword>
<keyword evidence="1" id="KW-0560">Oxidoreductase</keyword>
<dbReference type="GO" id="GO:0051213">
    <property type="term" value="F:dioxygenase activity"/>
    <property type="evidence" value="ECO:0007669"/>
    <property type="project" value="UniProtKB-KW"/>
</dbReference>
<evidence type="ECO:0000313" key="1">
    <source>
        <dbReference type="EMBL" id="GFH15046.1"/>
    </source>
</evidence>
<accession>A0A699Z6Y3</accession>
<dbReference type="AlphaFoldDB" id="A0A699Z6Y3"/>
<comment type="caution">
    <text evidence="1">The sequence shown here is derived from an EMBL/GenBank/DDBJ whole genome shotgun (WGS) entry which is preliminary data.</text>
</comment>
<dbReference type="Proteomes" id="UP000485058">
    <property type="component" value="Unassembled WGS sequence"/>
</dbReference>
<keyword evidence="2" id="KW-1185">Reference proteome</keyword>
<feature type="non-terminal residue" evidence="1">
    <location>
        <position position="1"/>
    </location>
</feature>
<evidence type="ECO:0000313" key="2">
    <source>
        <dbReference type="Proteomes" id="UP000485058"/>
    </source>
</evidence>
<proteinExistence type="predicted"/>
<protein>
    <submittedName>
        <fullName evidence="1">Carotenoid cleavage dioxygenase</fullName>
    </submittedName>
</protein>
<organism evidence="1 2">
    <name type="scientific">Haematococcus lacustris</name>
    <name type="common">Green alga</name>
    <name type="synonym">Haematococcus pluvialis</name>
    <dbReference type="NCBI Taxonomy" id="44745"/>
    <lineage>
        <taxon>Eukaryota</taxon>
        <taxon>Viridiplantae</taxon>
        <taxon>Chlorophyta</taxon>
        <taxon>core chlorophytes</taxon>
        <taxon>Chlorophyceae</taxon>
        <taxon>CS clade</taxon>
        <taxon>Chlamydomonadales</taxon>
        <taxon>Haematococcaceae</taxon>
        <taxon>Haematococcus</taxon>
    </lineage>
</organism>